<evidence type="ECO:0000313" key="4">
    <source>
        <dbReference type="Proteomes" id="UP000823786"/>
    </source>
</evidence>
<dbReference type="InterPro" id="IPR027417">
    <property type="entry name" value="P-loop_NTPase"/>
</dbReference>
<keyword evidence="1" id="KW-0547">Nucleotide-binding</keyword>
<dbReference type="InterPro" id="IPR003959">
    <property type="entry name" value="ATPase_AAA_core"/>
</dbReference>
<organism evidence="3 4">
    <name type="scientific">Rhizobium herbae</name>
    <dbReference type="NCBI Taxonomy" id="508661"/>
    <lineage>
        <taxon>Bacteria</taxon>
        <taxon>Pseudomonadati</taxon>
        <taxon>Pseudomonadota</taxon>
        <taxon>Alphaproteobacteria</taxon>
        <taxon>Hyphomicrobiales</taxon>
        <taxon>Rhizobiaceae</taxon>
        <taxon>Rhizobium/Agrobacterium group</taxon>
        <taxon>Rhizobium</taxon>
    </lineage>
</organism>
<dbReference type="Gene3D" id="1.10.8.60">
    <property type="match status" value="1"/>
</dbReference>
<comment type="caution">
    <text evidence="3">The sequence shown here is derived from an EMBL/GenBank/DDBJ whole genome shotgun (WGS) entry which is preliminary data.</text>
</comment>
<dbReference type="CDD" id="cd19481">
    <property type="entry name" value="RecA-like_protease"/>
    <property type="match status" value="1"/>
</dbReference>
<comment type="similarity">
    <text evidence="1">Belongs to the AAA ATPase family.</text>
</comment>
<evidence type="ECO:0000256" key="1">
    <source>
        <dbReference type="RuleBase" id="RU003651"/>
    </source>
</evidence>
<dbReference type="PANTHER" id="PTHR23076">
    <property type="entry name" value="METALLOPROTEASE M41 FTSH"/>
    <property type="match status" value="1"/>
</dbReference>
<feature type="domain" description="AAA+ ATPase" evidence="2">
    <location>
        <begin position="255"/>
        <end position="394"/>
    </location>
</feature>
<evidence type="ECO:0000313" key="3">
    <source>
        <dbReference type="EMBL" id="MBP1857251.1"/>
    </source>
</evidence>
<dbReference type="SUPFAM" id="SSF52540">
    <property type="entry name" value="P-loop containing nucleoside triphosphate hydrolases"/>
    <property type="match status" value="1"/>
</dbReference>
<dbReference type="InterPro" id="IPR003960">
    <property type="entry name" value="ATPase_AAA_CS"/>
</dbReference>
<sequence length="678" mass="74650">MKPHTQDMLDAAIENLLTATAEVRVAISKFPAELSRRAAPTALASSPRRFLAFCAFVHLMKNQQHFFTSETSVIVIQVPRAWPMDDFDYVAELGLKSGGRSSVRIKAFCHPPRTKKGNWDFSPGAYLDAQKVVVFLPKGAELHAEFRISADTNVDLEILADRHLDSLALQLDVGPLSEECKALLRQQDPRYIDSIFRKGRSARSALARVKELSSKASSSRRVLPLTSYGAAGTWGLDLKRDLELWRAGALHWADVDKGVLLYGPPGTGKSSFAVSLASACGAHLVSASLAKWQSHGHLGDLLKAMRIDFNEARESAPSILFLDEFDAFGDRRKFSGDNQQYCNEVVNALLEALDGTEGREGVVVVAATNLPGRLDPALIRSGRIEQHIELSPPNAEERASILRFYLPELANCLEISQAARALSGKTGSDLELVARKARQRARIANRDLKIEDLTEHISERIKLVGADLWRICIHEAAHALVAKVLEVGTVSRIEIFDHTSENERSHETHGATWIDEPVTPFKTERYFRGDIAVGLAGMAAEELIFGYRSTTAGGSPRSDVAKATELASQMVTRFGLGRRLSTFPEEIDQSEGALFSIIPDLRADIDLILDAEYKRSKEILESHQEALIKIAGALRDEKFLAGERLAQLLNHLSSDEISGFQQLYQGKPGHLVQPGTSP</sequence>
<dbReference type="SMART" id="SM00382">
    <property type="entry name" value="AAA"/>
    <property type="match status" value="1"/>
</dbReference>
<protein>
    <submittedName>
        <fullName evidence="3">Cdc6-like AAA superfamily ATPase</fullName>
    </submittedName>
</protein>
<accession>A0ABS4EH24</accession>
<dbReference type="SUPFAM" id="SSF140990">
    <property type="entry name" value="FtsH protease domain-like"/>
    <property type="match status" value="1"/>
</dbReference>
<dbReference type="Pfam" id="PF01434">
    <property type="entry name" value="Peptidase_M41"/>
    <property type="match status" value="1"/>
</dbReference>
<dbReference type="InterPro" id="IPR037219">
    <property type="entry name" value="Peptidase_M41-like"/>
</dbReference>
<dbReference type="PANTHER" id="PTHR23076:SF97">
    <property type="entry name" value="ATP-DEPENDENT ZINC METALLOPROTEASE YME1L1"/>
    <property type="match status" value="1"/>
</dbReference>
<dbReference type="Proteomes" id="UP000823786">
    <property type="component" value="Unassembled WGS sequence"/>
</dbReference>
<dbReference type="EMBL" id="JAGGJV010000001">
    <property type="protein sequence ID" value="MBP1857251.1"/>
    <property type="molecule type" value="Genomic_DNA"/>
</dbReference>
<name>A0ABS4EH24_9HYPH</name>
<keyword evidence="1" id="KW-0067">ATP-binding</keyword>
<dbReference type="RefSeq" id="WP_209847886.1">
    <property type="nucleotide sequence ID" value="NZ_JAGGJV010000001.1"/>
</dbReference>
<proteinExistence type="inferred from homology"/>
<reference evidence="3 4" key="1">
    <citation type="submission" date="2021-03" db="EMBL/GenBank/DDBJ databases">
        <title>Genomic Encyclopedia of Type Strains, Phase IV (KMG-IV): sequencing the most valuable type-strain genomes for metagenomic binning, comparative biology and taxonomic classification.</title>
        <authorList>
            <person name="Goeker M."/>
        </authorList>
    </citation>
    <scope>NUCLEOTIDE SEQUENCE [LARGE SCALE GENOMIC DNA]</scope>
    <source>
        <strain evidence="3 4">DSM 26427</strain>
    </source>
</reference>
<evidence type="ECO:0000259" key="2">
    <source>
        <dbReference type="SMART" id="SM00382"/>
    </source>
</evidence>
<dbReference type="Gene3D" id="3.40.50.300">
    <property type="entry name" value="P-loop containing nucleotide triphosphate hydrolases"/>
    <property type="match status" value="1"/>
</dbReference>
<dbReference type="Gene3D" id="1.20.58.760">
    <property type="entry name" value="Peptidase M41"/>
    <property type="match status" value="1"/>
</dbReference>
<dbReference type="PRINTS" id="PR00830">
    <property type="entry name" value="ENDOLAPTASE"/>
</dbReference>
<gene>
    <name evidence="3" type="ORF">J2Z75_000731</name>
</gene>
<keyword evidence="4" id="KW-1185">Reference proteome</keyword>
<dbReference type="InterPro" id="IPR003593">
    <property type="entry name" value="AAA+_ATPase"/>
</dbReference>
<dbReference type="InterPro" id="IPR000642">
    <property type="entry name" value="Peptidase_M41"/>
</dbReference>
<dbReference type="Pfam" id="PF00004">
    <property type="entry name" value="AAA"/>
    <property type="match status" value="1"/>
</dbReference>
<dbReference type="PROSITE" id="PS00674">
    <property type="entry name" value="AAA"/>
    <property type="match status" value="1"/>
</dbReference>